<dbReference type="PANTHER" id="PTHR33840">
    <property type="match status" value="1"/>
</dbReference>
<reference evidence="2 3" key="1">
    <citation type="submission" date="2023-07" db="EMBL/GenBank/DDBJ databases">
        <title>Sorghum-associated microbial communities from plants grown in Nebraska, USA.</title>
        <authorList>
            <person name="Schachtman D."/>
        </authorList>
    </citation>
    <scope>NUCLEOTIDE SEQUENCE [LARGE SCALE GENOMIC DNA]</scope>
    <source>
        <strain evidence="2 3">DS1709</strain>
    </source>
</reference>
<name>A0ABU1LGS0_9FLAO</name>
<sequence>MSITYFVEGKAITQTGGDYKTFAKEGINHNSTATVEQKGLETGVSYNAAQKIHPNDKPVNTIDVSLNLFFDGTLNNKTNTQAGPQHSSSNGNDSYANDFSNVAKGYDAIDSNAQNQVSYYVEGIGTVDLKSDNDTLGLPIRGAGLGTSERGIKAKVVKGCIKGAEILRSKFSGKTIDVLTVNVYGFSRGAAAARHFLHVATNPANMEPLFQNQVMIYPPEYYEKSKTEENVQQEFVIDKADSPLLSYGYFGACLLRNNLVINKIKFNFVGLYDTVASYGANHKGTSLFGLSIIDDDSKQLGLNAVKNGAFVLQIASSDEYRDNFSLTNIESAGIKGLQLTLPGVHSDIGGGYVNNAEEKVLLHRNESSRTECDRFREILIEEGWFYPEEIRVEMESPHIHDVDPQYKLWGTRKVSNEYNKVSLYHMFEYSKQFDVKYDGNLESDHKIKDAFIQNVGSQLINYIAKCNNCRNEYVKNHNEGKKPSPAQYIKESKEFSYLDSGISDEDLKKLRHTYLHWSANMATFGMGPRVSGARPASERKRYILNG</sequence>
<evidence type="ECO:0000259" key="1">
    <source>
        <dbReference type="Pfam" id="PF09994"/>
    </source>
</evidence>
<protein>
    <recommendedName>
        <fullName evidence="1">T6SS Phospholipase effector Tle1-like catalytic domain-containing protein</fullName>
    </recommendedName>
</protein>
<keyword evidence="3" id="KW-1185">Reference proteome</keyword>
<accession>A0ABU1LGS0</accession>
<organism evidence="2 3">
    <name type="scientific">Chryseobacterium geocarposphaerae</name>
    <dbReference type="NCBI Taxonomy" id="1416776"/>
    <lineage>
        <taxon>Bacteria</taxon>
        <taxon>Pseudomonadati</taxon>
        <taxon>Bacteroidota</taxon>
        <taxon>Flavobacteriia</taxon>
        <taxon>Flavobacteriales</taxon>
        <taxon>Weeksellaceae</taxon>
        <taxon>Chryseobacterium group</taxon>
        <taxon>Chryseobacterium</taxon>
    </lineage>
</organism>
<dbReference type="RefSeq" id="WP_115982214.1">
    <property type="nucleotide sequence ID" value="NZ_JAVDQS010000008.1"/>
</dbReference>
<feature type="domain" description="T6SS Phospholipase effector Tle1-like catalytic" evidence="1">
    <location>
        <begin position="66"/>
        <end position="359"/>
    </location>
</feature>
<dbReference type="Pfam" id="PF09994">
    <property type="entry name" value="T6SS_Tle1-like_cat"/>
    <property type="match status" value="1"/>
</dbReference>
<dbReference type="Proteomes" id="UP001184853">
    <property type="component" value="Unassembled WGS sequence"/>
</dbReference>
<comment type="caution">
    <text evidence="2">The sequence shown here is derived from an EMBL/GenBank/DDBJ whole genome shotgun (WGS) entry which is preliminary data.</text>
</comment>
<gene>
    <name evidence="2" type="ORF">J2781_002862</name>
</gene>
<dbReference type="EMBL" id="JAVDQS010000008">
    <property type="protein sequence ID" value="MDR6405918.1"/>
    <property type="molecule type" value="Genomic_DNA"/>
</dbReference>
<dbReference type="PANTHER" id="PTHR33840:SF1">
    <property type="entry name" value="TLE1 PHOSPHOLIPASE DOMAIN-CONTAINING PROTEIN"/>
    <property type="match status" value="1"/>
</dbReference>
<proteinExistence type="predicted"/>
<dbReference type="InterPro" id="IPR018712">
    <property type="entry name" value="Tle1-like_cat"/>
</dbReference>
<evidence type="ECO:0000313" key="3">
    <source>
        <dbReference type="Proteomes" id="UP001184853"/>
    </source>
</evidence>
<evidence type="ECO:0000313" key="2">
    <source>
        <dbReference type="EMBL" id="MDR6405918.1"/>
    </source>
</evidence>